<dbReference type="Pfam" id="PF07704">
    <property type="entry name" value="PSK_trans_fac"/>
    <property type="match status" value="1"/>
</dbReference>
<reference evidence="1 2" key="1">
    <citation type="submission" date="2017-03" db="EMBL/GenBank/DDBJ databases">
        <title>Lifting the veil on microbial sulfur biogeochemistry in mining wastewaters.</title>
        <authorList>
            <person name="Kantor R.S."/>
            <person name="Colenbrander Nelson T."/>
            <person name="Marshall S."/>
            <person name="Bennett D."/>
            <person name="Apte S."/>
            <person name="Camacho D."/>
            <person name="Thomas B.C."/>
            <person name="Warren L.A."/>
            <person name="Banfield J.F."/>
        </authorList>
    </citation>
    <scope>NUCLEOTIDE SEQUENCE [LARGE SCALE GENOMIC DNA]</scope>
    <source>
        <strain evidence="1">32-68-21</strain>
    </source>
</reference>
<accession>A0A258HIJ2</accession>
<comment type="caution">
    <text evidence="1">The sequence shown here is derived from an EMBL/GenBank/DDBJ whole genome shotgun (WGS) entry which is preliminary data.</text>
</comment>
<evidence type="ECO:0008006" key="3">
    <source>
        <dbReference type="Google" id="ProtNLM"/>
    </source>
</evidence>
<proteinExistence type="predicted"/>
<name>A0A258HIJ2_9CAUL</name>
<dbReference type="Proteomes" id="UP000216147">
    <property type="component" value="Unassembled WGS sequence"/>
</dbReference>
<gene>
    <name evidence="1" type="ORF">B7Y86_07320</name>
</gene>
<sequence length="86" mass="9826">MLNIKNPETHRLARELAKRRGDSLTGVVTYALREQLAREPEPVKKKATMEEIEAILDRMRKAAPPEFFETEDPTAEFYDPETGLPA</sequence>
<dbReference type="InterPro" id="IPR011660">
    <property type="entry name" value="VapB-like"/>
</dbReference>
<organism evidence="1 2">
    <name type="scientific">Brevundimonas subvibrioides</name>
    <dbReference type="NCBI Taxonomy" id="74313"/>
    <lineage>
        <taxon>Bacteria</taxon>
        <taxon>Pseudomonadati</taxon>
        <taxon>Pseudomonadota</taxon>
        <taxon>Alphaproteobacteria</taxon>
        <taxon>Caulobacterales</taxon>
        <taxon>Caulobacteraceae</taxon>
        <taxon>Brevundimonas</taxon>
    </lineage>
</organism>
<protein>
    <recommendedName>
        <fullName evidence="3">Transcription factor</fullName>
    </recommendedName>
</protein>
<evidence type="ECO:0000313" key="2">
    <source>
        <dbReference type="Proteomes" id="UP000216147"/>
    </source>
</evidence>
<dbReference type="EMBL" id="NCEQ01000007">
    <property type="protein sequence ID" value="OYX56589.1"/>
    <property type="molecule type" value="Genomic_DNA"/>
</dbReference>
<dbReference type="AlphaFoldDB" id="A0A258HIJ2"/>
<evidence type="ECO:0000313" key="1">
    <source>
        <dbReference type="EMBL" id="OYX56589.1"/>
    </source>
</evidence>